<evidence type="ECO:0000256" key="1">
    <source>
        <dbReference type="ARBA" id="ARBA00022475"/>
    </source>
</evidence>
<sequence length="80" mass="8447">MRGVKRVAVVLAVLIVALVVVAFVLENQRNVSLSFLGFATGQAPASVFIVGAFIVGMLIGPLLGALFRNRRRKAVAAGRI</sequence>
<feature type="transmembrane region" description="Helical" evidence="5">
    <location>
        <begin position="45"/>
        <end position="67"/>
    </location>
</feature>
<comment type="caution">
    <text evidence="7">The sequence shown here is derived from an EMBL/GenBank/DDBJ whole genome shotgun (WGS) entry which is preliminary data.</text>
</comment>
<evidence type="ECO:0000259" key="6">
    <source>
        <dbReference type="Pfam" id="PF06305"/>
    </source>
</evidence>
<reference evidence="7 8" key="1">
    <citation type="journal article" date="2023" name="Microbiol. Resour. Announc.">
        <title>Whole-genome sequence of Pseudomonas yamanorum OLsAu1 isolated from the edible ectomycorrhizal mushroom Lactarius sp. section Deliciosi.</title>
        <authorList>
            <person name="Ramirez-Mendoza R."/>
            <person name="Angeles-Argaiz R.E."/>
            <person name="Hernandez-Oaxaca D."/>
            <person name="Aguirre-Beltran L."/>
            <person name="Almaraz-Suarez J."/>
            <person name="Perez-Moreno J."/>
        </authorList>
    </citation>
    <scope>NUCLEOTIDE SEQUENCE [LARGE SCALE GENOMIC DNA]</scope>
    <source>
        <strain evidence="7 8">OLsAu1</strain>
    </source>
</reference>
<protein>
    <submittedName>
        <fullName evidence="7">LapA family protein</fullName>
    </submittedName>
</protein>
<keyword evidence="1" id="KW-1003">Cell membrane</keyword>
<accession>A0ABU1CND7</accession>
<organism evidence="7 8">
    <name type="scientific">Pseudomonas yamanorum</name>
    <dbReference type="NCBI Taxonomy" id="515393"/>
    <lineage>
        <taxon>Bacteria</taxon>
        <taxon>Pseudomonadati</taxon>
        <taxon>Pseudomonadota</taxon>
        <taxon>Gammaproteobacteria</taxon>
        <taxon>Pseudomonadales</taxon>
        <taxon>Pseudomonadaceae</taxon>
        <taxon>Pseudomonas</taxon>
    </lineage>
</organism>
<keyword evidence="4 5" id="KW-0472">Membrane</keyword>
<evidence type="ECO:0000256" key="3">
    <source>
        <dbReference type="ARBA" id="ARBA00022989"/>
    </source>
</evidence>
<evidence type="ECO:0000256" key="2">
    <source>
        <dbReference type="ARBA" id="ARBA00022692"/>
    </source>
</evidence>
<evidence type="ECO:0000313" key="7">
    <source>
        <dbReference type="EMBL" id="MDR0188782.1"/>
    </source>
</evidence>
<dbReference type="InterPro" id="IPR010445">
    <property type="entry name" value="LapA_dom"/>
</dbReference>
<name>A0ABU1CND7_9PSED</name>
<keyword evidence="3 5" id="KW-1133">Transmembrane helix</keyword>
<keyword evidence="2 5" id="KW-0812">Transmembrane</keyword>
<evidence type="ECO:0000256" key="4">
    <source>
        <dbReference type="ARBA" id="ARBA00023136"/>
    </source>
</evidence>
<dbReference type="EMBL" id="JAVGXC010000005">
    <property type="protein sequence ID" value="MDR0188782.1"/>
    <property type="molecule type" value="Genomic_DNA"/>
</dbReference>
<feature type="transmembrane region" description="Helical" evidence="5">
    <location>
        <begin position="7"/>
        <end position="25"/>
    </location>
</feature>
<evidence type="ECO:0000313" key="8">
    <source>
        <dbReference type="Proteomes" id="UP001224477"/>
    </source>
</evidence>
<dbReference type="Proteomes" id="UP001224477">
    <property type="component" value="Unassembled WGS sequence"/>
</dbReference>
<evidence type="ECO:0000256" key="5">
    <source>
        <dbReference type="SAM" id="Phobius"/>
    </source>
</evidence>
<gene>
    <name evidence="7" type="ORF">RCO22_07505</name>
</gene>
<dbReference type="Pfam" id="PF06305">
    <property type="entry name" value="LapA_dom"/>
    <property type="match status" value="1"/>
</dbReference>
<keyword evidence="8" id="KW-1185">Reference proteome</keyword>
<feature type="domain" description="Lipopolysaccharide assembly protein A" evidence="6">
    <location>
        <begin position="26"/>
        <end position="75"/>
    </location>
</feature>
<dbReference type="RefSeq" id="WP_063032161.1">
    <property type="nucleotide sequence ID" value="NZ_CP012400.2"/>
</dbReference>
<proteinExistence type="predicted"/>
<dbReference type="GeneID" id="93512085"/>